<sequence length="163" mass="18545">MMNNLNIITSSSLSQSLLPLFPFVSSSSLAISSSPPLSTSLSSPLSSPTKSINPKAIMDLCGKRHIMLDYKHPEYVINYPATFTSNNTDYKYQERSYLASEEKKNERQLPYPLDFYIKNDNPLFHCQWLITTDSYHSIGAEIKFGDESDYFLNITNENALQKK</sequence>
<evidence type="ECO:0000313" key="1">
    <source>
        <dbReference type="EMBL" id="VBB29141.1"/>
    </source>
</evidence>
<evidence type="ECO:0000313" key="2">
    <source>
        <dbReference type="Proteomes" id="UP000276991"/>
    </source>
</evidence>
<proteinExistence type="predicted"/>
<dbReference type="OrthoDB" id="5869270at2759"/>
<name>A0A498SC48_ACAVI</name>
<gene>
    <name evidence="1" type="ORF">NAV_LOCUS3949</name>
</gene>
<dbReference type="AlphaFoldDB" id="A0A498SC48"/>
<dbReference type="EMBL" id="UPTC01000547">
    <property type="protein sequence ID" value="VBB29141.1"/>
    <property type="molecule type" value="Genomic_DNA"/>
</dbReference>
<accession>A0A498SC48</accession>
<organism evidence="1 2">
    <name type="scientific">Acanthocheilonema viteae</name>
    <name type="common">Filarial nematode worm</name>
    <name type="synonym">Dipetalonema viteae</name>
    <dbReference type="NCBI Taxonomy" id="6277"/>
    <lineage>
        <taxon>Eukaryota</taxon>
        <taxon>Metazoa</taxon>
        <taxon>Ecdysozoa</taxon>
        <taxon>Nematoda</taxon>
        <taxon>Chromadorea</taxon>
        <taxon>Rhabditida</taxon>
        <taxon>Spirurina</taxon>
        <taxon>Spiruromorpha</taxon>
        <taxon>Filarioidea</taxon>
        <taxon>Onchocercidae</taxon>
        <taxon>Acanthocheilonema</taxon>
    </lineage>
</organism>
<keyword evidence="2" id="KW-1185">Reference proteome</keyword>
<reference evidence="1 2" key="1">
    <citation type="submission" date="2018-08" db="EMBL/GenBank/DDBJ databases">
        <authorList>
            <person name="Laetsch R D."/>
            <person name="Stevens L."/>
            <person name="Kumar S."/>
            <person name="Blaxter L. M."/>
        </authorList>
    </citation>
    <scope>NUCLEOTIDE SEQUENCE [LARGE SCALE GENOMIC DNA]</scope>
</reference>
<dbReference type="Proteomes" id="UP000276991">
    <property type="component" value="Unassembled WGS sequence"/>
</dbReference>
<protein>
    <submittedName>
        <fullName evidence="1">Uncharacterized protein</fullName>
    </submittedName>
</protein>